<proteinExistence type="predicted"/>
<comment type="caution">
    <text evidence="1">The sequence shown here is derived from an EMBL/GenBank/DDBJ whole genome shotgun (WGS) entry which is preliminary data.</text>
</comment>
<organism evidence="1 2">
    <name type="scientific">Lindgomyces ingoldianus</name>
    <dbReference type="NCBI Taxonomy" id="673940"/>
    <lineage>
        <taxon>Eukaryota</taxon>
        <taxon>Fungi</taxon>
        <taxon>Dikarya</taxon>
        <taxon>Ascomycota</taxon>
        <taxon>Pezizomycotina</taxon>
        <taxon>Dothideomycetes</taxon>
        <taxon>Pleosporomycetidae</taxon>
        <taxon>Pleosporales</taxon>
        <taxon>Lindgomycetaceae</taxon>
        <taxon>Lindgomyces</taxon>
    </lineage>
</organism>
<gene>
    <name evidence="1" type="ORF">BDR25DRAFT_358156</name>
</gene>
<name>A0ACB6QLX1_9PLEO</name>
<accession>A0ACB6QLX1</accession>
<keyword evidence="2" id="KW-1185">Reference proteome</keyword>
<evidence type="ECO:0000313" key="1">
    <source>
        <dbReference type="EMBL" id="KAF2467891.1"/>
    </source>
</evidence>
<reference evidence="1" key="1">
    <citation type="journal article" date="2020" name="Stud. Mycol.">
        <title>101 Dothideomycetes genomes: a test case for predicting lifestyles and emergence of pathogens.</title>
        <authorList>
            <person name="Haridas S."/>
            <person name="Albert R."/>
            <person name="Binder M."/>
            <person name="Bloem J."/>
            <person name="Labutti K."/>
            <person name="Salamov A."/>
            <person name="Andreopoulos B."/>
            <person name="Baker S."/>
            <person name="Barry K."/>
            <person name="Bills G."/>
            <person name="Bluhm B."/>
            <person name="Cannon C."/>
            <person name="Castanera R."/>
            <person name="Culley D."/>
            <person name="Daum C."/>
            <person name="Ezra D."/>
            <person name="Gonzalez J."/>
            <person name="Henrissat B."/>
            <person name="Kuo A."/>
            <person name="Liang C."/>
            <person name="Lipzen A."/>
            <person name="Lutzoni F."/>
            <person name="Magnuson J."/>
            <person name="Mondo S."/>
            <person name="Nolan M."/>
            <person name="Ohm R."/>
            <person name="Pangilinan J."/>
            <person name="Park H.-J."/>
            <person name="Ramirez L."/>
            <person name="Alfaro M."/>
            <person name="Sun H."/>
            <person name="Tritt A."/>
            <person name="Yoshinaga Y."/>
            <person name="Zwiers L.-H."/>
            <person name="Turgeon B."/>
            <person name="Goodwin S."/>
            <person name="Spatafora J."/>
            <person name="Crous P."/>
            <person name="Grigoriev I."/>
        </authorList>
    </citation>
    <scope>NUCLEOTIDE SEQUENCE</scope>
    <source>
        <strain evidence="1">ATCC 200398</strain>
    </source>
</reference>
<evidence type="ECO:0000313" key="2">
    <source>
        <dbReference type="Proteomes" id="UP000799755"/>
    </source>
</evidence>
<sequence>MVPTIAPKISDEFDDLRNIGWYCSANLLAASTMEPIFDLMDTWFSPKWILLLRFARTSTILIVGRLISGVGVAGGLNGISHLLAIAVPPPVLEKHCNFLMGMSYELSRIGGLFFGAALADSLKWRWCFYLISGFMLLVPIFAIPLLEDSRVVQGRWPNFWKIQHLLAILSSLPTICLLLAMHWGIRDGWGAAKVISLFALAGIYLTFRFLYTWKAGPAELHLLCINITFGASFYPLLYLLRKSTTLVFASIWLQALQVSNTIDGSVMFLPAIATLSVGAILGTSHIIPRTISFMEVLFFYSCVLMAVGSGLLSTLRVDSGQDKRIGYQVLFGLGAGLGASLGVRTAALLETIKNEHRLDNPSTVRRSEVCGGALAIGAAQVVLQTQLLKGAPEVASLLKTGATSFKNSTSPIPPSLLIGYNTALTRAFLVSAAASTLGATVRIVVYITHRLSTRQPPSEYLPRPDELEQE</sequence>
<protein>
    <submittedName>
        <fullName evidence="1">Uncharacterized protein</fullName>
    </submittedName>
</protein>
<dbReference type="EMBL" id="MU003518">
    <property type="protein sequence ID" value="KAF2467891.1"/>
    <property type="molecule type" value="Genomic_DNA"/>
</dbReference>
<dbReference type="Proteomes" id="UP000799755">
    <property type="component" value="Unassembled WGS sequence"/>
</dbReference>